<evidence type="ECO:0000256" key="5">
    <source>
        <dbReference type="ARBA" id="ARBA00022963"/>
    </source>
</evidence>
<dbReference type="GO" id="GO:0016891">
    <property type="term" value="F:RNA endonuclease activity producing 5'-phosphomonoesters, hydrolytic mechanism"/>
    <property type="evidence" value="ECO:0007669"/>
    <property type="project" value="TreeGrafter"/>
</dbReference>
<reference evidence="8" key="1">
    <citation type="submission" date="2022-06" db="EMBL/GenBank/DDBJ databases">
        <title>A novel DMS-producing enzyme.</title>
        <authorList>
            <person name="Zhang Y."/>
        </authorList>
    </citation>
    <scope>NUCLEOTIDE SEQUENCE</scope>
    <source>
        <strain evidence="8">RT37</strain>
    </source>
</reference>
<evidence type="ECO:0000256" key="6">
    <source>
        <dbReference type="ARBA" id="ARBA00023098"/>
    </source>
</evidence>
<evidence type="ECO:0000256" key="4">
    <source>
        <dbReference type="ARBA" id="ARBA00022801"/>
    </source>
</evidence>
<evidence type="ECO:0000256" key="1">
    <source>
        <dbReference type="ARBA" id="ARBA00000798"/>
    </source>
</evidence>
<organism evidence="8">
    <name type="scientific">Halomonas sp. RT37</name>
    <dbReference type="NCBI Taxonomy" id="2950872"/>
    <lineage>
        <taxon>Bacteria</taxon>
        <taxon>Pseudomonadati</taxon>
        <taxon>Pseudomonadota</taxon>
        <taxon>Gammaproteobacteria</taxon>
        <taxon>Oceanospirillales</taxon>
        <taxon>Halomonadaceae</taxon>
        <taxon>Halomonas</taxon>
    </lineage>
</organism>
<keyword evidence="6" id="KW-0443">Lipid metabolism</keyword>
<dbReference type="GO" id="GO:0016042">
    <property type="term" value="P:lipid catabolic process"/>
    <property type="evidence" value="ECO:0007669"/>
    <property type="project" value="UniProtKB-KW"/>
</dbReference>
<comment type="catalytic activity">
    <reaction evidence="1">
        <text>a 1,2-diacyl-sn-glycero-3-phosphocholine + H2O = a 1,2-diacyl-sn-glycero-3-phosphate + choline + H(+)</text>
        <dbReference type="Rhea" id="RHEA:14445"/>
        <dbReference type="ChEBI" id="CHEBI:15354"/>
        <dbReference type="ChEBI" id="CHEBI:15377"/>
        <dbReference type="ChEBI" id="CHEBI:15378"/>
        <dbReference type="ChEBI" id="CHEBI:57643"/>
        <dbReference type="ChEBI" id="CHEBI:58608"/>
        <dbReference type="EC" id="3.1.4.4"/>
    </reaction>
</comment>
<dbReference type="PANTHER" id="PTHR43856:SF1">
    <property type="entry name" value="MITOCHONDRIAL CARDIOLIPIN HYDROLASE"/>
    <property type="match status" value="1"/>
</dbReference>
<dbReference type="EMBL" id="CP098827">
    <property type="protein sequence ID" value="XBO69293.1"/>
    <property type="molecule type" value="Genomic_DNA"/>
</dbReference>
<dbReference type="AlphaFoldDB" id="A0AAU7KDM7"/>
<dbReference type="InterPro" id="IPR051406">
    <property type="entry name" value="PLD_domain"/>
</dbReference>
<comment type="similarity">
    <text evidence="2">Belongs to the phospholipase D family.</text>
</comment>
<dbReference type="RefSeq" id="WP_222516526.1">
    <property type="nucleotide sequence ID" value="NZ_CP098827.1"/>
</dbReference>
<protein>
    <recommendedName>
        <fullName evidence="3">phospholipase D</fullName>
        <ecNumber evidence="3">3.1.4.4</ecNumber>
    </recommendedName>
</protein>
<gene>
    <name evidence="8" type="ORF">NFG58_11680</name>
</gene>
<dbReference type="PANTHER" id="PTHR43856">
    <property type="entry name" value="CARDIOLIPIN HYDROLASE"/>
    <property type="match status" value="1"/>
</dbReference>
<evidence type="ECO:0000256" key="2">
    <source>
        <dbReference type="ARBA" id="ARBA00008664"/>
    </source>
</evidence>
<proteinExistence type="inferred from homology"/>
<evidence type="ECO:0000259" key="7">
    <source>
        <dbReference type="Pfam" id="PF13091"/>
    </source>
</evidence>
<feature type="domain" description="Phospholipase D-like" evidence="7">
    <location>
        <begin position="307"/>
        <end position="443"/>
    </location>
</feature>
<keyword evidence="4" id="KW-0378">Hydrolase</keyword>
<dbReference type="SUPFAM" id="SSF56024">
    <property type="entry name" value="Phospholipase D/nuclease"/>
    <property type="match status" value="2"/>
</dbReference>
<name>A0AAU7KDM7_9GAMM</name>
<dbReference type="GO" id="GO:0004630">
    <property type="term" value="F:phospholipase D activity"/>
    <property type="evidence" value="ECO:0007669"/>
    <property type="project" value="UniProtKB-EC"/>
</dbReference>
<dbReference type="Gene3D" id="3.30.870.10">
    <property type="entry name" value="Endonuclease Chain A"/>
    <property type="match status" value="2"/>
</dbReference>
<dbReference type="EC" id="3.1.4.4" evidence="3"/>
<accession>A0AAU7KDM7</accession>
<dbReference type="Pfam" id="PF13091">
    <property type="entry name" value="PLDc_2"/>
    <property type="match status" value="1"/>
</dbReference>
<evidence type="ECO:0000256" key="3">
    <source>
        <dbReference type="ARBA" id="ARBA00012027"/>
    </source>
</evidence>
<evidence type="ECO:0000313" key="8">
    <source>
        <dbReference type="EMBL" id="XBO69293.1"/>
    </source>
</evidence>
<dbReference type="InterPro" id="IPR025202">
    <property type="entry name" value="PLD-like_dom"/>
</dbReference>
<keyword evidence="5" id="KW-0442">Lipid degradation</keyword>
<sequence length="480" mass="52602">MARLGRTIKWSGAVLLVAWAGMGLWQSIKPLPENVGKAWPERPVGEVEFLADRTWYDEGGRRHLDQHIFDEAVAMIEGARRLIVVDMFLFNRLEGSGGGDFLPLAERLADALIAARQRQPAPRVVVITDPLNTLYGGQRVPLYQRLEAAGVELAITRLDRLRASNPLWSGLWHLGLDRLGNDPDGGWLPNAFGGEPVTLRSYLALLNFRANHRKTLTVDHAEGWSTLITSANPHDGSSLHSNVALRIDGPVARDVIASEAEVASWSGVEVSQSPAPEAEPSDSAMAQLLTEAAIRDAVHAQVDDTVAGDRLDVAAFYVAHRGVVQALKEASERGVAVRVLLDPNREAFGFEKGGLPNQPVAEELLDAGVQVRWCVTDGEQCHSKVVLVRRGPAQDELADAVILGSANLTRRNLDDFNLESSVLLKGRGVAAIDEIGAWFDQRWDSSDGRRTSRAWAPRDEAGWFDGWRYRLMEASGLSTF</sequence>